<dbReference type="KEGG" id="agv:OJF2_57900"/>
<accession>A0A5B9W9G9</accession>
<dbReference type="Pfam" id="PF01261">
    <property type="entry name" value="AP_endonuc_2"/>
    <property type="match status" value="1"/>
</dbReference>
<dbReference type="EC" id="4.2.1.44" evidence="2"/>
<name>A0A5B9W9G9_9BACT</name>
<keyword evidence="3" id="KW-1185">Reference proteome</keyword>
<evidence type="ECO:0000313" key="3">
    <source>
        <dbReference type="Proteomes" id="UP000324233"/>
    </source>
</evidence>
<dbReference type="InterPro" id="IPR036237">
    <property type="entry name" value="Xyl_isomerase-like_sf"/>
</dbReference>
<gene>
    <name evidence="2" type="primary">iolE_4</name>
    <name evidence="2" type="ORF">OJF2_57900</name>
</gene>
<proteinExistence type="predicted"/>
<dbReference type="AlphaFoldDB" id="A0A5B9W9G9"/>
<dbReference type="SUPFAM" id="SSF51658">
    <property type="entry name" value="Xylose isomerase-like"/>
    <property type="match status" value="1"/>
</dbReference>
<dbReference type="EMBL" id="CP042997">
    <property type="protein sequence ID" value="QEH37203.1"/>
    <property type="molecule type" value="Genomic_DNA"/>
</dbReference>
<evidence type="ECO:0000313" key="2">
    <source>
        <dbReference type="EMBL" id="QEH37203.1"/>
    </source>
</evidence>
<dbReference type="PANTHER" id="PTHR12110">
    <property type="entry name" value="HYDROXYPYRUVATE ISOMERASE"/>
    <property type="match status" value="1"/>
</dbReference>
<protein>
    <submittedName>
        <fullName evidence="2">Inosose dehydratase</fullName>
        <ecNumber evidence="2">4.2.1.44</ecNumber>
    </submittedName>
</protein>
<dbReference type="OrthoDB" id="9779184at2"/>
<dbReference type="Proteomes" id="UP000324233">
    <property type="component" value="Chromosome"/>
</dbReference>
<dbReference type="InterPro" id="IPR013022">
    <property type="entry name" value="Xyl_isomerase-like_TIM-brl"/>
</dbReference>
<feature type="domain" description="Xylose isomerase-like TIM barrel" evidence="1">
    <location>
        <begin position="29"/>
        <end position="319"/>
    </location>
</feature>
<dbReference type="PANTHER" id="PTHR12110:SF21">
    <property type="entry name" value="XYLOSE ISOMERASE-LIKE TIM BARREL DOMAIN-CONTAINING PROTEIN"/>
    <property type="match status" value="1"/>
</dbReference>
<dbReference type="InterPro" id="IPR050312">
    <property type="entry name" value="IolE/XylAMocC-like"/>
</dbReference>
<dbReference type="RefSeq" id="WP_148596796.1">
    <property type="nucleotide sequence ID" value="NZ_CP042997.1"/>
</dbReference>
<organism evidence="2 3">
    <name type="scientific">Aquisphaera giovannonii</name>
    <dbReference type="NCBI Taxonomy" id="406548"/>
    <lineage>
        <taxon>Bacteria</taxon>
        <taxon>Pseudomonadati</taxon>
        <taxon>Planctomycetota</taxon>
        <taxon>Planctomycetia</taxon>
        <taxon>Isosphaerales</taxon>
        <taxon>Isosphaeraceae</taxon>
        <taxon>Aquisphaera</taxon>
    </lineage>
</organism>
<sequence>MNGILGPGILLAQFIRDEPPHHDLKSLARWASGYGYKGLQIPSWDKHVFDLATAASSQAYCDDYRAGLADQGLCVTELNAALQGQVLAIHPAYEPMFDAFYPAGLKGASLTKWADERLREVIAASARLGTKTIPAFSGGLAWHMAYPWPQRPAGIIDEAFAELAKRWVPLFDAAADAGLSFAFELHPGNDLYDGATFEMFLERVKDHPAARINYDPSHFVLQQLDYLDFIARYGDRIAAFHVKDAEFRPDGRTGAYGGYQPWTKRAGRFRSPGDGQVDFVRIFTMLTEAGFRGWAVLEWECCVKSPEQGAREGAPFIARHIIDATTVAFDDFAGVKTDAARNRSLLGI</sequence>
<dbReference type="Gene3D" id="3.20.20.150">
    <property type="entry name" value="Divalent-metal-dependent TIM barrel enzymes"/>
    <property type="match status" value="1"/>
</dbReference>
<dbReference type="GO" id="GO:0050114">
    <property type="term" value="F:myo-inosose-2 dehydratase activity"/>
    <property type="evidence" value="ECO:0007669"/>
    <property type="project" value="UniProtKB-EC"/>
</dbReference>
<reference evidence="2 3" key="1">
    <citation type="submission" date="2019-08" db="EMBL/GenBank/DDBJ databases">
        <title>Deep-cultivation of Planctomycetes and their phenomic and genomic characterization uncovers novel biology.</title>
        <authorList>
            <person name="Wiegand S."/>
            <person name="Jogler M."/>
            <person name="Boedeker C."/>
            <person name="Pinto D."/>
            <person name="Vollmers J."/>
            <person name="Rivas-Marin E."/>
            <person name="Kohn T."/>
            <person name="Peeters S.H."/>
            <person name="Heuer A."/>
            <person name="Rast P."/>
            <person name="Oberbeckmann S."/>
            <person name="Bunk B."/>
            <person name="Jeske O."/>
            <person name="Meyerdierks A."/>
            <person name="Storesund J.E."/>
            <person name="Kallscheuer N."/>
            <person name="Luecker S."/>
            <person name="Lage O.M."/>
            <person name="Pohl T."/>
            <person name="Merkel B.J."/>
            <person name="Hornburger P."/>
            <person name="Mueller R.-W."/>
            <person name="Bruemmer F."/>
            <person name="Labrenz M."/>
            <person name="Spormann A.M."/>
            <person name="Op den Camp H."/>
            <person name="Overmann J."/>
            <person name="Amann R."/>
            <person name="Jetten M.S.M."/>
            <person name="Mascher T."/>
            <person name="Medema M.H."/>
            <person name="Devos D.P."/>
            <person name="Kaster A.-K."/>
            <person name="Ovreas L."/>
            <person name="Rohde M."/>
            <person name="Galperin M.Y."/>
            <person name="Jogler C."/>
        </authorList>
    </citation>
    <scope>NUCLEOTIDE SEQUENCE [LARGE SCALE GENOMIC DNA]</scope>
    <source>
        <strain evidence="2 3">OJF2</strain>
    </source>
</reference>
<keyword evidence="2" id="KW-0456">Lyase</keyword>
<evidence type="ECO:0000259" key="1">
    <source>
        <dbReference type="Pfam" id="PF01261"/>
    </source>
</evidence>